<dbReference type="EMBL" id="JBAHYK010000520">
    <property type="protein sequence ID" value="KAL0573285.1"/>
    <property type="molecule type" value="Genomic_DNA"/>
</dbReference>
<sequence length="140" mass="16095">MFRAIFRAGNGLSISVTFLTSIENVEKKNPTETPKASRMFKANFLASAKHHFAKEYIELHGPTTKYEMKELWANVPPEKRAIYQALANNVKRIVKRKKNNENHARKVKKDQKKREERAEKAVAKVAVREAHFSESNDANT</sequence>
<gene>
    <name evidence="2" type="ORF">V5O48_008668</name>
</gene>
<evidence type="ECO:0008006" key="4">
    <source>
        <dbReference type="Google" id="ProtNLM"/>
    </source>
</evidence>
<feature type="region of interest" description="Disordered" evidence="1">
    <location>
        <begin position="95"/>
        <end position="140"/>
    </location>
</feature>
<name>A0ABR3FDG4_9AGAR</name>
<evidence type="ECO:0000313" key="2">
    <source>
        <dbReference type="EMBL" id="KAL0573285.1"/>
    </source>
</evidence>
<proteinExistence type="predicted"/>
<reference evidence="2 3" key="1">
    <citation type="submission" date="2024-02" db="EMBL/GenBank/DDBJ databases">
        <title>A draft genome for the cacao thread blight pathogen Marasmius crinis-equi.</title>
        <authorList>
            <person name="Cohen S.P."/>
            <person name="Baruah I.K."/>
            <person name="Amoako-Attah I."/>
            <person name="Bukari Y."/>
            <person name="Meinhardt L.W."/>
            <person name="Bailey B.A."/>
        </authorList>
    </citation>
    <scope>NUCLEOTIDE SEQUENCE [LARGE SCALE GENOMIC DNA]</scope>
    <source>
        <strain evidence="2 3">GH-76</strain>
    </source>
</reference>
<keyword evidence="3" id="KW-1185">Reference proteome</keyword>
<accession>A0ABR3FDG4</accession>
<organism evidence="2 3">
    <name type="scientific">Marasmius crinis-equi</name>
    <dbReference type="NCBI Taxonomy" id="585013"/>
    <lineage>
        <taxon>Eukaryota</taxon>
        <taxon>Fungi</taxon>
        <taxon>Dikarya</taxon>
        <taxon>Basidiomycota</taxon>
        <taxon>Agaricomycotina</taxon>
        <taxon>Agaricomycetes</taxon>
        <taxon>Agaricomycetidae</taxon>
        <taxon>Agaricales</taxon>
        <taxon>Marasmiineae</taxon>
        <taxon>Marasmiaceae</taxon>
        <taxon>Marasmius</taxon>
    </lineage>
</organism>
<comment type="caution">
    <text evidence="2">The sequence shown here is derived from an EMBL/GenBank/DDBJ whole genome shotgun (WGS) entry which is preliminary data.</text>
</comment>
<dbReference type="Proteomes" id="UP001465976">
    <property type="component" value="Unassembled WGS sequence"/>
</dbReference>
<protein>
    <recommendedName>
        <fullName evidence="4">HMG box domain-containing protein</fullName>
    </recommendedName>
</protein>
<evidence type="ECO:0000256" key="1">
    <source>
        <dbReference type="SAM" id="MobiDB-lite"/>
    </source>
</evidence>
<evidence type="ECO:0000313" key="3">
    <source>
        <dbReference type="Proteomes" id="UP001465976"/>
    </source>
</evidence>
<feature type="compositionally biased region" description="Basic and acidic residues" evidence="1">
    <location>
        <begin position="112"/>
        <end position="134"/>
    </location>
</feature>